<dbReference type="AlphaFoldDB" id="A0A843VRH1"/>
<dbReference type="EMBL" id="NMUH01002404">
    <property type="protein sequence ID" value="MQL99761.1"/>
    <property type="molecule type" value="Genomic_DNA"/>
</dbReference>
<keyword evidence="1" id="KW-0813">Transport</keyword>
<evidence type="ECO:0000256" key="2">
    <source>
        <dbReference type="SAM" id="MobiDB-lite"/>
    </source>
</evidence>
<keyword evidence="1" id="KW-0653">Protein transport</keyword>
<keyword evidence="3" id="KW-0472">Membrane</keyword>
<reference evidence="5" key="1">
    <citation type="submission" date="2017-07" db="EMBL/GenBank/DDBJ databases">
        <title>Taro Niue Genome Assembly and Annotation.</title>
        <authorList>
            <person name="Atibalentja N."/>
            <person name="Keating K."/>
            <person name="Fields C.J."/>
        </authorList>
    </citation>
    <scope>NUCLEOTIDE SEQUENCE</scope>
    <source>
        <strain evidence="5">Niue_2</strain>
        <tissue evidence="5">Leaf</tissue>
    </source>
</reference>
<keyword evidence="3" id="KW-0812">Transmembrane</keyword>
<evidence type="ECO:0000259" key="4">
    <source>
        <dbReference type="Pfam" id="PF05739"/>
    </source>
</evidence>
<dbReference type="GO" id="GO:0015031">
    <property type="term" value="P:protein transport"/>
    <property type="evidence" value="ECO:0007669"/>
    <property type="project" value="UniProtKB-KW"/>
</dbReference>
<evidence type="ECO:0000313" key="6">
    <source>
        <dbReference type="Proteomes" id="UP000652761"/>
    </source>
</evidence>
<proteinExistence type="predicted"/>
<dbReference type="Pfam" id="PF05739">
    <property type="entry name" value="SNARE"/>
    <property type="match status" value="1"/>
</dbReference>
<comment type="caution">
    <text evidence="5">The sequence shown here is derived from an EMBL/GenBank/DDBJ whole genome shotgun (WGS) entry which is preliminary data.</text>
</comment>
<feature type="compositionally biased region" description="Basic and acidic residues" evidence="2">
    <location>
        <begin position="42"/>
        <end position="60"/>
    </location>
</feature>
<evidence type="ECO:0000313" key="5">
    <source>
        <dbReference type="EMBL" id="MQL99761.1"/>
    </source>
</evidence>
<dbReference type="OrthoDB" id="10255013at2759"/>
<protein>
    <recommendedName>
        <fullName evidence="4">t-SNARE coiled-coil homology domain-containing protein</fullName>
    </recommendedName>
</protein>
<feature type="region of interest" description="Disordered" evidence="2">
    <location>
        <begin position="33"/>
        <end position="68"/>
    </location>
</feature>
<dbReference type="InterPro" id="IPR000727">
    <property type="entry name" value="T_SNARE_dom"/>
</dbReference>
<dbReference type="Proteomes" id="UP000652761">
    <property type="component" value="Unassembled WGS sequence"/>
</dbReference>
<organism evidence="5 6">
    <name type="scientific">Colocasia esculenta</name>
    <name type="common">Wild taro</name>
    <name type="synonym">Arum esculentum</name>
    <dbReference type="NCBI Taxonomy" id="4460"/>
    <lineage>
        <taxon>Eukaryota</taxon>
        <taxon>Viridiplantae</taxon>
        <taxon>Streptophyta</taxon>
        <taxon>Embryophyta</taxon>
        <taxon>Tracheophyta</taxon>
        <taxon>Spermatophyta</taxon>
        <taxon>Magnoliopsida</taxon>
        <taxon>Liliopsida</taxon>
        <taxon>Araceae</taxon>
        <taxon>Aroideae</taxon>
        <taxon>Colocasieae</taxon>
        <taxon>Colocasia</taxon>
    </lineage>
</organism>
<dbReference type="Gene3D" id="1.20.5.110">
    <property type="match status" value="1"/>
</dbReference>
<keyword evidence="3" id="KW-1133">Transmembrane helix</keyword>
<name>A0A843VRH1_COLES</name>
<feature type="transmembrane region" description="Helical" evidence="3">
    <location>
        <begin position="90"/>
        <end position="110"/>
    </location>
</feature>
<accession>A0A843VRH1</accession>
<evidence type="ECO:0000256" key="1">
    <source>
        <dbReference type="ARBA" id="ARBA00022927"/>
    </source>
</evidence>
<feature type="domain" description="T-SNARE coiled-coil homology" evidence="4">
    <location>
        <begin position="66"/>
        <end position="105"/>
    </location>
</feature>
<gene>
    <name evidence="5" type="ORF">Taro_032486</name>
</gene>
<keyword evidence="6" id="KW-1185">Reference proteome</keyword>
<evidence type="ECO:0000256" key="3">
    <source>
        <dbReference type="SAM" id="Phobius"/>
    </source>
</evidence>
<sequence>MMAEYKMPEEEVIERIISNSDSEDLLGKAIEEHGRGQGVGHHPRDPGLARHRHGDQEEPARAAPGASHYVKDKTKELKTAKQYQHSSRKWLCIGLLLLLILIPVIFIPIATSLSNC</sequence>